<dbReference type="RefSeq" id="WP_021619360.1">
    <property type="nucleotide sequence ID" value="NZ_KE952677.1"/>
</dbReference>
<evidence type="ECO:0000313" key="6">
    <source>
        <dbReference type="EMBL" id="ERI05699.1"/>
    </source>
</evidence>
<evidence type="ECO:0000313" key="7">
    <source>
        <dbReference type="Proteomes" id="UP000016511"/>
    </source>
</evidence>
<dbReference type="Proteomes" id="UP000016511">
    <property type="component" value="Unassembled WGS sequence"/>
</dbReference>
<dbReference type="GeneID" id="92837495"/>
<dbReference type="InterPro" id="IPR013815">
    <property type="entry name" value="ATP_grasp_subdomain_1"/>
</dbReference>
<gene>
    <name evidence="6" type="ORF">HMPREF0083_05546</name>
</gene>
<dbReference type="GO" id="GO:0005524">
    <property type="term" value="F:ATP binding"/>
    <property type="evidence" value="ECO:0007669"/>
    <property type="project" value="UniProtKB-UniRule"/>
</dbReference>
<dbReference type="PROSITE" id="PS50975">
    <property type="entry name" value="ATP_GRASP"/>
    <property type="match status" value="1"/>
</dbReference>
<feature type="domain" description="ATP-grasp" evidence="5">
    <location>
        <begin position="115"/>
        <end position="314"/>
    </location>
</feature>
<dbReference type="Pfam" id="PF13535">
    <property type="entry name" value="ATP-grasp_4"/>
    <property type="match status" value="1"/>
</dbReference>
<dbReference type="InterPro" id="IPR040570">
    <property type="entry name" value="LAL_C2"/>
</dbReference>
<dbReference type="InterPro" id="IPR052032">
    <property type="entry name" value="ATP-dep_AA_Ligase"/>
</dbReference>
<dbReference type="PANTHER" id="PTHR43585">
    <property type="entry name" value="FUMIPYRROLE BIOSYNTHESIS PROTEIN C"/>
    <property type="match status" value="1"/>
</dbReference>
<name>U1WAZ6_ANEAE</name>
<proteinExistence type="predicted"/>
<keyword evidence="2 4" id="KW-0547">Nucleotide-binding</keyword>
<dbReference type="Pfam" id="PF18603">
    <property type="entry name" value="LAL_C2"/>
    <property type="match status" value="1"/>
</dbReference>
<dbReference type="SUPFAM" id="SSF56059">
    <property type="entry name" value="Glutathione synthetase ATP-binding domain-like"/>
    <property type="match status" value="1"/>
</dbReference>
<dbReference type="EMBL" id="AWSJ01000347">
    <property type="protein sequence ID" value="ERI05699.1"/>
    <property type="molecule type" value="Genomic_DNA"/>
</dbReference>
<dbReference type="GO" id="GO:0046872">
    <property type="term" value="F:metal ion binding"/>
    <property type="evidence" value="ECO:0007669"/>
    <property type="project" value="InterPro"/>
</dbReference>
<organism evidence="6 7">
    <name type="scientific">Aneurinibacillus aneurinilyticus ATCC 12856</name>
    <dbReference type="NCBI Taxonomy" id="649747"/>
    <lineage>
        <taxon>Bacteria</taxon>
        <taxon>Bacillati</taxon>
        <taxon>Bacillota</taxon>
        <taxon>Bacilli</taxon>
        <taxon>Bacillales</taxon>
        <taxon>Paenibacillaceae</taxon>
        <taxon>Aneurinibacillus group</taxon>
        <taxon>Aneurinibacillus</taxon>
    </lineage>
</organism>
<dbReference type="Gene3D" id="3.40.50.20">
    <property type="match status" value="1"/>
</dbReference>
<reference evidence="6 7" key="1">
    <citation type="submission" date="2013-08" db="EMBL/GenBank/DDBJ databases">
        <authorList>
            <person name="Weinstock G."/>
            <person name="Sodergren E."/>
            <person name="Wylie T."/>
            <person name="Fulton L."/>
            <person name="Fulton R."/>
            <person name="Fronick C."/>
            <person name="O'Laughlin M."/>
            <person name="Godfrey J."/>
            <person name="Miner T."/>
            <person name="Herter B."/>
            <person name="Appelbaum E."/>
            <person name="Cordes M."/>
            <person name="Lek S."/>
            <person name="Wollam A."/>
            <person name="Pepin K.H."/>
            <person name="Palsikar V.B."/>
            <person name="Mitreva M."/>
            <person name="Wilson R.K."/>
        </authorList>
    </citation>
    <scope>NUCLEOTIDE SEQUENCE [LARGE SCALE GENOMIC DNA]</scope>
    <source>
        <strain evidence="6 7">ATCC 12856</strain>
    </source>
</reference>
<dbReference type="eggNOG" id="COG0151">
    <property type="taxonomic scope" value="Bacteria"/>
</dbReference>
<keyword evidence="1 6" id="KW-0436">Ligase</keyword>
<dbReference type="AlphaFoldDB" id="U1WAZ6"/>
<dbReference type="Gene3D" id="3.30.1490.20">
    <property type="entry name" value="ATP-grasp fold, A domain"/>
    <property type="match status" value="1"/>
</dbReference>
<accession>U1WAZ6</accession>
<dbReference type="PATRIC" id="fig|649747.3.peg.4986"/>
<dbReference type="GO" id="GO:0016874">
    <property type="term" value="F:ligase activity"/>
    <property type="evidence" value="ECO:0007669"/>
    <property type="project" value="UniProtKB-KW"/>
</dbReference>
<evidence type="ECO:0000256" key="2">
    <source>
        <dbReference type="ARBA" id="ARBA00022741"/>
    </source>
</evidence>
<comment type="caution">
    <text evidence="6">The sequence shown here is derived from an EMBL/GenBank/DDBJ whole genome shotgun (WGS) entry which is preliminary data.</text>
</comment>
<dbReference type="HOGENOM" id="CLU_029016_6_2_9"/>
<keyword evidence="7" id="KW-1185">Reference proteome</keyword>
<dbReference type="SMART" id="SM01209">
    <property type="entry name" value="GARS_A"/>
    <property type="match status" value="1"/>
</dbReference>
<dbReference type="STRING" id="649747.HMPREF0083_05546"/>
<evidence type="ECO:0000256" key="3">
    <source>
        <dbReference type="ARBA" id="ARBA00022840"/>
    </source>
</evidence>
<evidence type="ECO:0000256" key="4">
    <source>
        <dbReference type="PROSITE-ProRule" id="PRU00409"/>
    </source>
</evidence>
<dbReference type="InterPro" id="IPR011761">
    <property type="entry name" value="ATP-grasp"/>
</dbReference>
<dbReference type="PANTHER" id="PTHR43585:SF2">
    <property type="entry name" value="ATP-GRASP ENZYME FSQD"/>
    <property type="match status" value="1"/>
</dbReference>
<evidence type="ECO:0000259" key="5">
    <source>
        <dbReference type="PROSITE" id="PS50975"/>
    </source>
</evidence>
<protein>
    <submittedName>
        <fullName evidence="6">Phosphoribosylamine--glycine ligase</fullName>
    </submittedName>
</protein>
<dbReference type="Gene3D" id="3.30.470.20">
    <property type="entry name" value="ATP-grasp fold, B domain"/>
    <property type="match status" value="1"/>
</dbReference>
<keyword evidence="3 4" id="KW-0067">ATP-binding</keyword>
<evidence type="ECO:0000256" key="1">
    <source>
        <dbReference type="ARBA" id="ARBA00022598"/>
    </source>
</evidence>
<sequence length="417" mass="45591">MSNQLLFIESNTTGTGMTALQIAASMDLMPLFFTSNPKRYKGLAETGCQVIVCDTNDLAALQQTIEKHVIKENICGILTTSDYYLETVAELTIRYQLPGNPIEAIQKARNKGFMRQCLSEANIRQPLFSLIHSIKEVEAAVSEIGFPCVLKPADDSGSNNVMLVHTLEQARQHAATIFSNAYNMRGQKNSGVVLAEQYLDDPEFSVEMLTRNGQTTCIGITQKSLHGLPYFVESRHLFPAPIQADLAKEIESSVRQALKVIGIQQGATHTEVKVTSTGPQIIEINARLAGGMIPELIRLTSGVDMLKQQILCATGMPPQLNNENNGIAGIQFLMSKEAGTIMDIEGLEAARHLPGVKSAHITVKPGDQIQPPQNAFHRMGHVIVHSDSVEQTITLLQRAIDTIKIRVKVPDEGEGLS</sequence>